<name>A0A0D4C2V8_9MICC</name>
<keyword evidence="1" id="KW-0805">Transcription regulation</keyword>
<dbReference type="KEGG" id="ari:UM93_16665"/>
<dbReference type="InterPro" id="IPR009057">
    <property type="entry name" value="Homeodomain-like_sf"/>
</dbReference>
<evidence type="ECO:0000259" key="5">
    <source>
        <dbReference type="PROSITE" id="PS51464"/>
    </source>
</evidence>
<proteinExistence type="predicted"/>
<evidence type="ECO:0000313" key="6">
    <source>
        <dbReference type="EMBL" id="AJT42696.1"/>
    </source>
</evidence>
<accession>A0A0D4C2V8</accession>
<dbReference type="SUPFAM" id="SSF46689">
    <property type="entry name" value="Homeodomain-like"/>
    <property type="match status" value="1"/>
</dbReference>
<keyword evidence="3" id="KW-0804">Transcription</keyword>
<dbReference type="RefSeq" id="WP_045076585.1">
    <property type="nucleotide sequence ID" value="NZ_CP011005.1"/>
</dbReference>
<dbReference type="InterPro" id="IPR035472">
    <property type="entry name" value="RpiR-like_SIS"/>
</dbReference>
<dbReference type="Pfam" id="PF01380">
    <property type="entry name" value="SIS"/>
    <property type="match status" value="1"/>
</dbReference>
<feature type="domain" description="SIS" evidence="5">
    <location>
        <begin position="127"/>
        <end position="267"/>
    </location>
</feature>
<keyword evidence="7" id="KW-1185">Reference proteome</keyword>
<keyword evidence="2" id="KW-0238">DNA-binding</keyword>
<dbReference type="EMBL" id="CP011005">
    <property type="protein sequence ID" value="AJT42696.1"/>
    <property type="molecule type" value="Genomic_DNA"/>
</dbReference>
<dbReference type="CDD" id="cd05013">
    <property type="entry name" value="SIS_RpiR"/>
    <property type="match status" value="1"/>
</dbReference>
<dbReference type="InterPro" id="IPR036388">
    <property type="entry name" value="WH-like_DNA-bd_sf"/>
</dbReference>
<evidence type="ECO:0000256" key="2">
    <source>
        <dbReference type="ARBA" id="ARBA00023125"/>
    </source>
</evidence>
<dbReference type="GO" id="GO:1901135">
    <property type="term" value="P:carbohydrate derivative metabolic process"/>
    <property type="evidence" value="ECO:0007669"/>
    <property type="project" value="InterPro"/>
</dbReference>
<dbReference type="InterPro" id="IPR046348">
    <property type="entry name" value="SIS_dom_sf"/>
</dbReference>
<dbReference type="SUPFAM" id="SSF53697">
    <property type="entry name" value="SIS domain"/>
    <property type="match status" value="1"/>
</dbReference>
<dbReference type="STRING" id="1618207.UM93_16665"/>
<feature type="domain" description="HTH rpiR-type" evidence="4">
    <location>
        <begin position="1"/>
        <end position="77"/>
    </location>
</feature>
<dbReference type="PROSITE" id="PS51464">
    <property type="entry name" value="SIS"/>
    <property type="match status" value="1"/>
</dbReference>
<dbReference type="GO" id="GO:0003700">
    <property type="term" value="F:DNA-binding transcription factor activity"/>
    <property type="evidence" value="ECO:0007669"/>
    <property type="project" value="InterPro"/>
</dbReference>
<gene>
    <name evidence="6" type="ORF">UM93_16665</name>
</gene>
<dbReference type="Gene3D" id="3.40.50.10490">
    <property type="entry name" value="Glucose-6-phosphate isomerase like protein, domain 1"/>
    <property type="match status" value="1"/>
</dbReference>
<dbReference type="InterPro" id="IPR000281">
    <property type="entry name" value="HTH_RpiR"/>
</dbReference>
<dbReference type="HOGENOM" id="CLU_055769_0_0_11"/>
<protein>
    <submittedName>
        <fullName evidence="6">RpiR family transcriptional regulator</fullName>
    </submittedName>
</protein>
<dbReference type="PANTHER" id="PTHR30514">
    <property type="entry name" value="GLUCOKINASE"/>
    <property type="match status" value="1"/>
</dbReference>
<dbReference type="Gene3D" id="1.10.10.10">
    <property type="entry name" value="Winged helix-like DNA-binding domain superfamily/Winged helix DNA-binding domain"/>
    <property type="match status" value="1"/>
</dbReference>
<dbReference type="InterPro" id="IPR001347">
    <property type="entry name" value="SIS_dom"/>
</dbReference>
<dbReference type="PANTHER" id="PTHR30514:SF1">
    <property type="entry name" value="HTH-TYPE TRANSCRIPTIONAL REGULATOR HEXR-RELATED"/>
    <property type="match status" value="1"/>
</dbReference>
<dbReference type="OrthoDB" id="370421at2"/>
<evidence type="ECO:0000256" key="1">
    <source>
        <dbReference type="ARBA" id="ARBA00023015"/>
    </source>
</evidence>
<organism evidence="6 7">
    <name type="scientific">Psychromicrobium lacuslunae</name>
    <dbReference type="NCBI Taxonomy" id="1618207"/>
    <lineage>
        <taxon>Bacteria</taxon>
        <taxon>Bacillati</taxon>
        <taxon>Actinomycetota</taxon>
        <taxon>Actinomycetes</taxon>
        <taxon>Micrococcales</taxon>
        <taxon>Micrococcaceae</taxon>
        <taxon>Psychromicrobium</taxon>
    </lineage>
</organism>
<dbReference type="InterPro" id="IPR047640">
    <property type="entry name" value="RpiR-like"/>
</dbReference>
<evidence type="ECO:0000256" key="3">
    <source>
        <dbReference type="ARBA" id="ARBA00023163"/>
    </source>
</evidence>
<dbReference type="Pfam" id="PF01418">
    <property type="entry name" value="HTH_6"/>
    <property type="match status" value="1"/>
</dbReference>
<reference evidence="6 7" key="1">
    <citation type="journal article" date="2015" name="Genome Announc.">
        <title>Complete Genome Sequencing of Protease-Producing Novel Arthrobacter sp. Strain IHBB 11108 Using PacBio Single-Molecule Real-Time Sequencing Technology.</title>
        <authorList>
            <person name="Kiran S."/>
            <person name="Swarnkar M.K."/>
            <person name="Pal M."/>
            <person name="Thakur R."/>
            <person name="Tewari R."/>
            <person name="Singh A.K."/>
            <person name="Gulati A."/>
        </authorList>
    </citation>
    <scope>NUCLEOTIDE SEQUENCE [LARGE SCALE GENOMIC DNA]</scope>
    <source>
        <strain evidence="6 7">IHBB 11108</strain>
    </source>
</reference>
<dbReference type="AlphaFoldDB" id="A0A0D4C2V8"/>
<dbReference type="PROSITE" id="PS51071">
    <property type="entry name" value="HTH_RPIR"/>
    <property type="match status" value="1"/>
</dbReference>
<dbReference type="GO" id="GO:0097367">
    <property type="term" value="F:carbohydrate derivative binding"/>
    <property type="evidence" value="ECO:0007669"/>
    <property type="project" value="InterPro"/>
</dbReference>
<dbReference type="PATRIC" id="fig|1618207.4.peg.3386"/>
<sequence length="291" mass="30791">MSIQSTILAAKSSFSPSMTRVADAVLTNPRLVLEKTITELAQYCDTSETTVVRFCRGIGLAGYVQLRFELATEIGREAAQFSAGVGHGADLNSGNTLVDTVARIAFAEVMSIEETVGTLDMDSLTKVIDSVDNARSTLLFGIGASNLGAQDLRRKLQRIGRVALEFSDAHDAVSSASLMTADDVAIGFSHSGNSYETVEFLKLAKATGALTVGITNVGSSKLAKVADQLLLTSARETTFRAGAMASRIAQLAMVDFIFAGVAERSYDSSVAALKATFDSVAPLKKNRRTSS</sequence>
<evidence type="ECO:0000313" key="7">
    <source>
        <dbReference type="Proteomes" id="UP000061839"/>
    </source>
</evidence>
<dbReference type="Proteomes" id="UP000061839">
    <property type="component" value="Chromosome"/>
</dbReference>
<evidence type="ECO:0000259" key="4">
    <source>
        <dbReference type="PROSITE" id="PS51071"/>
    </source>
</evidence>
<dbReference type="GO" id="GO:0003677">
    <property type="term" value="F:DNA binding"/>
    <property type="evidence" value="ECO:0007669"/>
    <property type="project" value="UniProtKB-KW"/>
</dbReference>